<dbReference type="AlphaFoldDB" id="A0A1M6H1Q6"/>
<dbReference type="EMBL" id="FQZD01000013">
    <property type="protein sequence ID" value="SHJ16065.1"/>
    <property type="molecule type" value="Genomic_DNA"/>
</dbReference>
<dbReference type="Proteomes" id="UP000322917">
    <property type="component" value="Unassembled WGS sequence"/>
</dbReference>
<proteinExistence type="predicted"/>
<evidence type="ECO:0000313" key="1">
    <source>
        <dbReference type="EMBL" id="SHJ16065.1"/>
    </source>
</evidence>
<organism evidence="1 2">
    <name type="scientific">Propionispora hippei DSM 15287</name>
    <dbReference type="NCBI Taxonomy" id="1123003"/>
    <lineage>
        <taxon>Bacteria</taxon>
        <taxon>Bacillati</taxon>
        <taxon>Bacillota</taxon>
        <taxon>Negativicutes</taxon>
        <taxon>Selenomonadales</taxon>
        <taxon>Sporomusaceae</taxon>
        <taxon>Propionispora</taxon>
    </lineage>
</organism>
<evidence type="ECO:0000313" key="2">
    <source>
        <dbReference type="Proteomes" id="UP000322917"/>
    </source>
</evidence>
<accession>A0A1M6H1Q6</accession>
<keyword evidence="2" id="KW-1185">Reference proteome</keyword>
<protein>
    <submittedName>
        <fullName evidence="1">Uncharacterized protein</fullName>
    </submittedName>
</protein>
<name>A0A1M6H1Q6_9FIRM</name>
<sequence length="49" mass="5767">MIKKLTLNISYSALDERFIIDSVCTSYAESQWEKNVYELEQEYAKMLGN</sequence>
<reference evidence="1 2" key="1">
    <citation type="submission" date="2016-11" db="EMBL/GenBank/DDBJ databases">
        <authorList>
            <person name="Varghese N."/>
            <person name="Submissions S."/>
        </authorList>
    </citation>
    <scope>NUCLEOTIDE SEQUENCE [LARGE SCALE GENOMIC DNA]</scope>
    <source>
        <strain evidence="1 2">DSM 15287</strain>
    </source>
</reference>
<gene>
    <name evidence="1" type="ORF">SAMN02745170_01858</name>
</gene>